<dbReference type="AlphaFoldDB" id="A0A927BW74"/>
<sequence>MRNMPNKRKLSLLLLLSLVLVLAACSGGNNAPGNSTGNTGGNAGANANGNAGGSGETAPVKLTYWVAMDGNASRSLGSYSEMLFFQELEKRTGVEVEFQHPAVGSEKEQFNLMIASGNLPDVIESDFTAYPGGPEKAIADQVLIPLNDVIDEHAPNLKAYLDEHPEFRKEIVTDDGTIYVFPSIGIGNRAVSGGLMLRQDWLDELGLDVPVTMDDWTNVLRAFKEKGAAFPFTARLGTFNATNAFNGAYGVGQNFYQKDGQVKYAPLEPGYKDYLAQLNAWYEEGLLDPDFATQDAKAHDAKVSNGDSGAFFAYIGSGMGRFLNAMEGQEFDLVGAPYPVLNEGEEPYFVNKPYEYRGGGSAGITPNNEHVAETAEWLDYLYSDEGHILKSFGIEGETFNMVDGDPQYSELIMDNPDGLSIGEAMGKYLRVSTPTPGLVGDDRYAEQYYEYEQQKKASATYSEHQDNADQVLLPRISQTPDEANELSAIMAEVQTYQDEMLLKFIMGSESLEDGYEAYTEQLRKMNIERAIELKQAALERYKQR</sequence>
<proteinExistence type="predicted"/>
<organism evidence="3 4">
    <name type="scientific">Paenibacillus sabuli</name>
    <dbReference type="NCBI Taxonomy" id="2772509"/>
    <lineage>
        <taxon>Bacteria</taxon>
        <taxon>Bacillati</taxon>
        <taxon>Bacillota</taxon>
        <taxon>Bacilli</taxon>
        <taxon>Bacillales</taxon>
        <taxon>Paenibacillaceae</taxon>
        <taxon>Paenibacillus</taxon>
    </lineage>
</organism>
<evidence type="ECO:0000313" key="3">
    <source>
        <dbReference type="EMBL" id="MBD2847991.1"/>
    </source>
</evidence>
<dbReference type="InterPro" id="IPR050490">
    <property type="entry name" value="Bact_solute-bd_prot1"/>
</dbReference>
<reference evidence="3" key="1">
    <citation type="submission" date="2020-09" db="EMBL/GenBank/DDBJ databases">
        <title>A novel bacterium of genus Paenibacillus, isolated from South China Sea.</title>
        <authorList>
            <person name="Huang H."/>
            <person name="Mo K."/>
            <person name="Hu Y."/>
        </authorList>
    </citation>
    <scope>NUCLEOTIDE SEQUENCE</scope>
    <source>
        <strain evidence="3">IB182496</strain>
    </source>
</reference>
<dbReference type="RefSeq" id="WP_190921096.1">
    <property type="nucleotide sequence ID" value="NZ_JACXIZ010000049.1"/>
</dbReference>
<protein>
    <submittedName>
        <fullName evidence="3">Extracellular solute-binding protein</fullName>
    </submittedName>
</protein>
<feature type="chain" id="PRO_5039194660" evidence="2">
    <location>
        <begin position="32"/>
        <end position="544"/>
    </location>
</feature>
<dbReference type="Proteomes" id="UP000621560">
    <property type="component" value="Unassembled WGS sequence"/>
</dbReference>
<dbReference type="PANTHER" id="PTHR43649">
    <property type="entry name" value="ARABINOSE-BINDING PROTEIN-RELATED"/>
    <property type="match status" value="1"/>
</dbReference>
<feature type="coiled-coil region" evidence="1">
    <location>
        <begin position="508"/>
        <end position="544"/>
    </location>
</feature>
<keyword evidence="1" id="KW-0175">Coiled coil</keyword>
<accession>A0A927BW74</accession>
<gene>
    <name evidence="3" type="ORF">IDH44_22575</name>
</gene>
<dbReference type="PANTHER" id="PTHR43649:SF17">
    <property type="entry name" value="ABC TRANSPORTER SOLUTE BINDING PROTEIN-SUGAR TRANSPORT"/>
    <property type="match status" value="1"/>
</dbReference>
<keyword evidence="4" id="KW-1185">Reference proteome</keyword>
<feature type="signal peptide" evidence="2">
    <location>
        <begin position="1"/>
        <end position="31"/>
    </location>
</feature>
<keyword evidence="2" id="KW-0732">Signal</keyword>
<evidence type="ECO:0000256" key="1">
    <source>
        <dbReference type="SAM" id="Coils"/>
    </source>
</evidence>
<dbReference type="Gene3D" id="3.40.190.10">
    <property type="entry name" value="Periplasmic binding protein-like II"/>
    <property type="match status" value="2"/>
</dbReference>
<dbReference type="Pfam" id="PF13416">
    <property type="entry name" value="SBP_bac_8"/>
    <property type="match status" value="1"/>
</dbReference>
<evidence type="ECO:0000313" key="4">
    <source>
        <dbReference type="Proteomes" id="UP000621560"/>
    </source>
</evidence>
<dbReference type="InterPro" id="IPR006059">
    <property type="entry name" value="SBP"/>
</dbReference>
<dbReference type="SUPFAM" id="SSF53850">
    <property type="entry name" value="Periplasmic binding protein-like II"/>
    <property type="match status" value="1"/>
</dbReference>
<dbReference type="EMBL" id="JACXIZ010000049">
    <property type="protein sequence ID" value="MBD2847991.1"/>
    <property type="molecule type" value="Genomic_DNA"/>
</dbReference>
<dbReference type="PROSITE" id="PS51257">
    <property type="entry name" value="PROKAR_LIPOPROTEIN"/>
    <property type="match status" value="1"/>
</dbReference>
<evidence type="ECO:0000256" key="2">
    <source>
        <dbReference type="SAM" id="SignalP"/>
    </source>
</evidence>
<name>A0A927BW74_9BACL</name>
<comment type="caution">
    <text evidence="3">The sequence shown here is derived from an EMBL/GenBank/DDBJ whole genome shotgun (WGS) entry which is preliminary data.</text>
</comment>